<gene>
    <name evidence="1" type="ORF">J5U21_01747</name>
</gene>
<dbReference type="EMBL" id="CP077715">
    <property type="protein sequence ID" value="QXJ32096.1"/>
    <property type="molecule type" value="Genomic_DNA"/>
</dbReference>
<protein>
    <submittedName>
        <fullName evidence="1">Uncharacterized protein</fullName>
    </submittedName>
</protein>
<accession>A0A8F5BVK8</accession>
<organism evidence="1 2">
    <name type="scientific">Saccharolobus shibatae</name>
    <dbReference type="NCBI Taxonomy" id="2286"/>
    <lineage>
        <taxon>Archaea</taxon>
        <taxon>Thermoproteota</taxon>
        <taxon>Thermoprotei</taxon>
        <taxon>Sulfolobales</taxon>
        <taxon>Sulfolobaceae</taxon>
        <taxon>Saccharolobus</taxon>
    </lineage>
</organism>
<evidence type="ECO:0000313" key="2">
    <source>
        <dbReference type="Proteomes" id="UP000693941"/>
    </source>
</evidence>
<name>A0A8F5BVK8_9CREN</name>
<sequence>MLVRKVIVNPCVEPQDTNTYIKVKYNIMAYITDDFEFWDWVSNEPKVMRMFNELEKAFKRFEGSLMSLGYNYIYLDVFPFDQRRITVVFGEYEPLHVDELEGKEEERVMKERENYFSITFDNITPSPIEQPTSLSYEVYAMWWLHHGVPEESDFVNLEGIVEKGLFHCVNGDKREGKSQAKYLWDLKECYNNLIKAVNKRDFKFPLM</sequence>
<dbReference type="Proteomes" id="UP000693941">
    <property type="component" value="Chromosome"/>
</dbReference>
<reference evidence="1" key="1">
    <citation type="journal article" date="2021" name="Environ. Microbiol.">
        <title>New insights into the diversity and evolution of the archaeal mobilome from three complete genomes of Saccharolobus shibatae.</title>
        <authorList>
            <person name="Medvedeva S."/>
            <person name="Brandt D."/>
            <person name="Cvirkaite-Krupovic V."/>
            <person name="Liu Y."/>
            <person name="Severinov K."/>
            <person name="Ishino S."/>
            <person name="Ishino Y."/>
            <person name="Prangishvili D."/>
            <person name="Kalinowski J."/>
            <person name="Krupovic M."/>
        </authorList>
    </citation>
    <scope>NUCLEOTIDE SEQUENCE</scope>
    <source>
        <strain evidence="1">BEU9</strain>
    </source>
</reference>
<proteinExistence type="predicted"/>
<evidence type="ECO:0000313" key="1">
    <source>
        <dbReference type="EMBL" id="QXJ32096.1"/>
    </source>
</evidence>
<dbReference type="AlphaFoldDB" id="A0A8F5BVK8"/>